<reference evidence="1 2" key="1">
    <citation type="submission" date="2016-10" db="EMBL/GenBank/DDBJ databases">
        <authorList>
            <person name="de Groot N.N."/>
        </authorList>
    </citation>
    <scope>NUCLEOTIDE SEQUENCE [LARGE SCALE GENOMIC DNA]</scope>
    <source>
        <strain evidence="1 2">DSM 19012</strain>
    </source>
</reference>
<protein>
    <submittedName>
        <fullName evidence="1">Uncharacterized protein</fullName>
    </submittedName>
</protein>
<evidence type="ECO:0000313" key="2">
    <source>
        <dbReference type="Proteomes" id="UP000181976"/>
    </source>
</evidence>
<gene>
    <name evidence="1" type="ORF">SAMN05444380_10449</name>
</gene>
<name>A0A1I1WCT2_9BACT</name>
<dbReference type="InParanoid" id="A0A1I1WCT2"/>
<organism evidence="1 2">
    <name type="scientific">Thermophagus xiamenensis</name>
    <dbReference type="NCBI Taxonomy" id="385682"/>
    <lineage>
        <taxon>Bacteria</taxon>
        <taxon>Pseudomonadati</taxon>
        <taxon>Bacteroidota</taxon>
        <taxon>Bacteroidia</taxon>
        <taxon>Marinilabiliales</taxon>
        <taxon>Marinilabiliaceae</taxon>
        <taxon>Thermophagus</taxon>
    </lineage>
</organism>
<accession>A0A1I1WCT2</accession>
<evidence type="ECO:0000313" key="1">
    <source>
        <dbReference type="EMBL" id="SFD92954.1"/>
    </source>
</evidence>
<proteinExistence type="predicted"/>
<sequence>MKQRKLRRFVTQNNYGKCTGKLEEVKKITSIISKEENIYIQPASGGTNRLRLEPG</sequence>
<keyword evidence="2" id="KW-1185">Reference proteome</keyword>
<dbReference type="EMBL" id="FONA01000004">
    <property type="protein sequence ID" value="SFD92954.1"/>
    <property type="molecule type" value="Genomic_DNA"/>
</dbReference>
<dbReference type="Proteomes" id="UP000181976">
    <property type="component" value="Unassembled WGS sequence"/>
</dbReference>
<dbReference type="AlphaFoldDB" id="A0A1I1WCT2"/>